<feature type="signal peptide" evidence="1">
    <location>
        <begin position="1"/>
        <end position="21"/>
    </location>
</feature>
<accession>A0AB39HBJ2</accession>
<dbReference type="Gene3D" id="3.30.460.10">
    <property type="entry name" value="Beta Polymerase, domain 2"/>
    <property type="match status" value="1"/>
</dbReference>
<dbReference type="InterPro" id="IPR043519">
    <property type="entry name" value="NT_sf"/>
</dbReference>
<proteinExistence type="predicted"/>
<organism evidence="2">
    <name type="scientific">Vibrio sp. HB236076</name>
    <dbReference type="NCBI Taxonomy" id="3232307"/>
    <lineage>
        <taxon>Bacteria</taxon>
        <taxon>Pseudomonadati</taxon>
        <taxon>Pseudomonadota</taxon>
        <taxon>Gammaproteobacteria</taxon>
        <taxon>Vibrionales</taxon>
        <taxon>Vibrionaceae</taxon>
        <taxon>Vibrio</taxon>
    </lineage>
</organism>
<name>A0AB39HBJ2_9VIBR</name>
<keyword evidence="1" id="KW-0732">Signal</keyword>
<sequence>MSVFLRHSLLLMLAMSGGSLASTPHILPSSVTHAPGVTQGASRGQHTAVTRPSLTAQQSRHFQQSLKALYRIGYNDGHTSHAGGQLAISSQHQPVETLDALMSLAPTAQDELEGLLLVVSQQARVSAMMAPIKTSQRAQQKISDKLQGEARGLTDIVRGSLIANSIPELVASFDALSQRAQLVQIKNRFKNPKPSGYRDINLLLRLPSSDLIVEVQLHLNKISAIKNGPEHDGYQNIQRIERTARAENRALSIQEQNQIAQYRSGSASLYQKAWQGYLSAPLMFLLETPRLHASTS</sequence>
<protein>
    <submittedName>
        <fullName evidence="2">Phosphoribosylglycinamide formyltransferase</fullName>
    </submittedName>
</protein>
<feature type="chain" id="PRO_5044345074" evidence="1">
    <location>
        <begin position="22"/>
        <end position="296"/>
    </location>
</feature>
<evidence type="ECO:0000313" key="2">
    <source>
        <dbReference type="EMBL" id="XDK24040.1"/>
    </source>
</evidence>
<dbReference type="RefSeq" id="WP_306100088.1">
    <property type="nucleotide sequence ID" value="NZ_CP162601.1"/>
</dbReference>
<dbReference type="AlphaFoldDB" id="A0AB39HBJ2"/>
<reference evidence="2" key="1">
    <citation type="submission" date="2024-07" db="EMBL/GenBank/DDBJ databases">
        <title>Genome Analysis of a Potential Novel Vibrio Species Secreting pH- and Thermo-stable Alginate Lyase and its Application in Producing Alginate Oligosaccharides.</title>
        <authorList>
            <person name="Huang H."/>
            <person name="Bao K."/>
        </authorList>
    </citation>
    <scope>NUCLEOTIDE SEQUENCE</scope>
    <source>
        <strain evidence="2">HB236076</strain>
    </source>
</reference>
<dbReference type="KEGG" id="vih:AB0763_07295"/>
<dbReference type="EMBL" id="CP162601">
    <property type="protein sequence ID" value="XDK24040.1"/>
    <property type="molecule type" value="Genomic_DNA"/>
</dbReference>
<dbReference type="SUPFAM" id="SSF81301">
    <property type="entry name" value="Nucleotidyltransferase"/>
    <property type="match status" value="1"/>
</dbReference>
<evidence type="ECO:0000256" key="1">
    <source>
        <dbReference type="SAM" id="SignalP"/>
    </source>
</evidence>
<gene>
    <name evidence="2" type="ORF">AB0763_07295</name>
</gene>